<feature type="signal peptide" evidence="2">
    <location>
        <begin position="1"/>
        <end position="22"/>
    </location>
</feature>
<evidence type="ECO:0000313" key="4">
    <source>
        <dbReference type="EMBL" id="MFC4106866.1"/>
    </source>
</evidence>
<sequence length="586" mass="64006">MRPRRAVAATGIAMLLAAAALGGCSKNTGEGDSGQEETQQQSSAISTDPKDSQGPAPEVEGAKKGGTLKLLLETDFEHLDPQRSYLVKAMSTEQMLVRTLTAFREDGKGKLTLIGDLAENPGKDVNGDCKNWEYTLKKGVKYEDGSEIKAADVAYGIARSFEESIDGGPTYIQEWLADNPEYNAQYKGPYTSGNVNVPGLTVDGDYGLKFSFKQPHCDLPFALALPSGSPVPQAKDTRTEYDRRIFSSGPYKIKEYLKDQRLVLERNPNWDPKTDPLRHDYPDNIVVEFGAPATAQTERILAASGDDANTVAWEPVPQSLVDRVLKGDQAIKDRTINRTDPFVWVLSINNERIKDLKVRQAIGCALDKQGILLTQGGEAAGKLTNTLQADTTIGWKNYADPTGCGPTGDPEKAKQLLGGQKVKLAFMSRNTEYGQQTAPVVKQSLEKAGFEVVVSNVDRPQHNPIARTRGNQYDIYISNWAADWPSGASTIPVLYDGRKLGPKGNSNVSYFNADDVNAEIDKASKLPAGEAGDDWAKIDQMIQEKYYPVVPIYQSKTISVHGSKVGGLIFSNNLGTEVLYNAYLKQ</sequence>
<comment type="caution">
    <text evidence="4">The sequence shown here is derived from an EMBL/GenBank/DDBJ whole genome shotgun (WGS) entry which is preliminary data.</text>
</comment>
<dbReference type="InterPro" id="IPR000914">
    <property type="entry name" value="SBP_5_dom"/>
</dbReference>
<evidence type="ECO:0000256" key="1">
    <source>
        <dbReference type="SAM" id="MobiDB-lite"/>
    </source>
</evidence>
<name>A0ABV8KL84_9ACTN</name>
<dbReference type="Gene3D" id="3.10.105.10">
    <property type="entry name" value="Dipeptide-binding Protein, Domain 3"/>
    <property type="match status" value="1"/>
</dbReference>
<dbReference type="PIRSF" id="PIRSF002741">
    <property type="entry name" value="MppA"/>
    <property type="match status" value="1"/>
</dbReference>
<gene>
    <name evidence="4" type="ORF">ACFOX0_13135</name>
</gene>
<dbReference type="CDD" id="cd08506">
    <property type="entry name" value="PBP2_clavulanate_OppA2"/>
    <property type="match status" value="1"/>
</dbReference>
<proteinExistence type="predicted"/>
<feature type="region of interest" description="Disordered" evidence="1">
    <location>
        <begin position="24"/>
        <end position="64"/>
    </location>
</feature>
<dbReference type="SUPFAM" id="SSF53850">
    <property type="entry name" value="Periplasmic binding protein-like II"/>
    <property type="match status" value="1"/>
</dbReference>
<protein>
    <submittedName>
        <fullName evidence="4">ABC transporter substrate-binding protein</fullName>
    </submittedName>
</protein>
<dbReference type="Pfam" id="PF00496">
    <property type="entry name" value="SBP_bac_5"/>
    <property type="match status" value="1"/>
</dbReference>
<dbReference type="RefSeq" id="WP_377545189.1">
    <property type="nucleotide sequence ID" value="NZ_JBHSBN010000007.1"/>
</dbReference>
<dbReference type="InterPro" id="IPR030678">
    <property type="entry name" value="Peptide/Ni-bd"/>
</dbReference>
<dbReference type="EMBL" id="JBHSBN010000007">
    <property type="protein sequence ID" value="MFC4106866.1"/>
    <property type="molecule type" value="Genomic_DNA"/>
</dbReference>
<dbReference type="PANTHER" id="PTHR30290:SF83">
    <property type="entry name" value="ABC TRANSPORTER SUBSTRATE-BINDING PROTEIN"/>
    <property type="match status" value="1"/>
</dbReference>
<keyword evidence="2" id="KW-0732">Signal</keyword>
<evidence type="ECO:0000259" key="3">
    <source>
        <dbReference type="Pfam" id="PF00496"/>
    </source>
</evidence>
<keyword evidence="5" id="KW-1185">Reference proteome</keyword>
<dbReference type="PROSITE" id="PS51257">
    <property type="entry name" value="PROKAR_LIPOPROTEIN"/>
    <property type="match status" value="1"/>
</dbReference>
<evidence type="ECO:0000313" key="5">
    <source>
        <dbReference type="Proteomes" id="UP001595868"/>
    </source>
</evidence>
<dbReference type="InterPro" id="IPR039424">
    <property type="entry name" value="SBP_5"/>
</dbReference>
<evidence type="ECO:0000256" key="2">
    <source>
        <dbReference type="SAM" id="SignalP"/>
    </source>
</evidence>
<accession>A0ABV8KL84</accession>
<feature type="chain" id="PRO_5047539252" evidence="2">
    <location>
        <begin position="23"/>
        <end position="586"/>
    </location>
</feature>
<reference evidence="5" key="1">
    <citation type="journal article" date="2019" name="Int. J. Syst. Evol. Microbiol.">
        <title>The Global Catalogue of Microorganisms (GCM) 10K type strain sequencing project: providing services to taxonomists for standard genome sequencing and annotation.</title>
        <authorList>
            <consortium name="The Broad Institute Genomics Platform"/>
            <consortium name="The Broad Institute Genome Sequencing Center for Infectious Disease"/>
            <person name="Wu L."/>
            <person name="Ma J."/>
        </authorList>
    </citation>
    <scope>NUCLEOTIDE SEQUENCE [LARGE SCALE GENOMIC DNA]</scope>
    <source>
        <strain evidence="5">2902at01</strain>
    </source>
</reference>
<dbReference type="Gene3D" id="3.40.190.10">
    <property type="entry name" value="Periplasmic binding protein-like II"/>
    <property type="match status" value="1"/>
</dbReference>
<dbReference type="PANTHER" id="PTHR30290">
    <property type="entry name" value="PERIPLASMIC BINDING COMPONENT OF ABC TRANSPORTER"/>
    <property type="match status" value="1"/>
</dbReference>
<organism evidence="4 5">
    <name type="scientific">Micromonospora zhanjiangensis</name>
    <dbReference type="NCBI Taxonomy" id="1522057"/>
    <lineage>
        <taxon>Bacteria</taxon>
        <taxon>Bacillati</taxon>
        <taxon>Actinomycetota</taxon>
        <taxon>Actinomycetes</taxon>
        <taxon>Micromonosporales</taxon>
        <taxon>Micromonosporaceae</taxon>
        <taxon>Micromonospora</taxon>
    </lineage>
</organism>
<dbReference type="Proteomes" id="UP001595868">
    <property type="component" value="Unassembled WGS sequence"/>
</dbReference>
<feature type="compositionally biased region" description="Polar residues" evidence="1">
    <location>
        <begin position="25"/>
        <end position="46"/>
    </location>
</feature>
<feature type="domain" description="Solute-binding protein family 5" evidence="3">
    <location>
        <begin position="113"/>
        <end position="496"/>
    </location>
</feature>